<protein>
    <submittedName>
        <fullName evidence="1">Uncharacterized protein</fullName>
    </submittedName>
</protein>
<dbReference type="EMBL" id="BT069358">
    <property type="protein sequence ID" value="ACN36255.1"/>
    <property type="molecule type" value="mRNA"/>
</dbReference>
<sequence length="266" mass="28718">MHAERRKHDASLERAGVLPLHLHDLPPGVAGGDLVVPPGHVLSGGEELPAPVGGVDDVVGVWQVGEVGQCEVVAGEVLVLGEDVVVDAQHAVQLLLVLRDAGLVGPHVLEVRRERQLERQLRARRVEALRLRLQPLLYGRPLQRPRAVQLLVPVVRELRAQVPADSPGINDCLVTVLESHLPGRIPQLDELGELVRLLEGVGADELELEVLLEEAGQHPGDVGGSRLSEHLQPRGHCSIRPVCVWTGCAAAIESNALDDRDEACCR</sequence>
<reference evidence="1" key="2">
    <citation type="submission" date="2012-06" db="EMBL/GenBank/DDBJ databases">
        <authorList>
            <person name="Yu Y."/>
            <person name="Currie J."/>
            <person name="Lomeli R."/>
            <person name="Angelova A."/>
            <person name="Collura K."/>
            <person name="Wissotski M."/>
            <person name="Campos D."/>
            <person name="Kudrna D."/>
            <person name="Golser W."/>
            <person name="Ashely E."/>
            <person name="Descour A."/>
            <person name="Fernandes J."/>
            <person name="Soderlund C."/>
            <person name="Walbot V."/>
        </authorList>
    </citation>
    <scope>NUCLEOTIDE SEQUENCE</scope>
    <source>
        <strain evidence="1">B73</strain>
    </source>
</reference>
<proteinExistence type="evidence at transcript level"/>
<dbReference type="AlphaFoldDB" id="C0PM39"/>
<reference evidence="1" key="1">
    <citation type="journal article" date="2009" name="PLoS Genet.">
        <title>Sequencing, mapping, and analysis of 27,455 maize full-length cDNAs.</title>
        <authorList>
            <person name="Soderlund C."/>
            <person name="Descour A."/>
            <person name="Kudrna D."/>
            <person name="Bomhoff M."/>
            <person name="Boyd L."/>
            <person name="Currie J."/>
            <person name="Angelova A."/>
            <person name="Collura K."/>
            <person name="Wissotski M."/>
            <person name="Ashley E."/>
            <person name="Morrow D."/>
            <person name="Fernandes J."/>
            <person name="Walbot V."/>
            <person name="Yu Y."/>
        </authorList>
    </citation>
    <scope>NUCLEOTIDE SEQUENCE</scope>
    <source>
        <strain evidence="1">B73</strain>
    </source>
</reference>
<accession>C0PM39</accession>
<organism evidence="1">
    <name type="scientific">Zea mays</name>
    <name type="common">Maize</name>
    <dbReference type="NCBI Taxonomy" id="4577"/>
    <lineage>
        <taxon>Eukaryota</taxon>
        <taxon>Viridiplantae</taxon>
        <taxon>Streptophyta</taxon>
        <taxon>Embryophyta</taxon>
        <taxon>Tracheophyta</taxon>
        <taxon>Spermatophyta</taxon>
        <taxon>Magnoliopsida</taxon>
        <taxon>Liliopsida</taxon>
        <taxon>Poales</taxon>
        <taxon>Poaceae</taxon>
        <taxon>PACMAD clade</taxon>
        <taxon>Panicoideae</taxon>
        <taxon>Andropogonodae</taxon>
        <taxon>Andropogoneae</taxon>
        <taxon>Tripsacinae</taxon>
        <taxon>Zea</taxon>
    </lineage>
</organism>
<evidence type="ECO:0000313" key="1">
    <source>
        <dbReference type="EMBL" id="ACN36255.1"/>
    </source>
</evidence>
<name>C0PM39_MAIZE</name>